<dbReference type="InterPro" id="IPR041677">
    <property type="entry name" value="DNA2/NAM7_AAA_11"/>
</dbReference>
<proteinExistence type="predicted"/>
<evidence type="ECO:0000259" key="2">
    <source>
        <dbReference type="Pfam" id="PF13087"/>
    </source>
</evidence>
<dbReference type="Gene3D" id="1.10.510.10">
    <property type="entry name" value="Transferase(Phosphotransferase) domain 1"/>
    <property type="match status" value="1"/>
</dbReference>
<dbReference type="InterPro" id="IPR011009">
    <property type="entry name" value="Kinase-like_dom_sf"/>
</dbReference>
<reference evidence="3 4" key="1">
    <citation type="journal article" date="2014" name="Antonie Van Leeuwenhoek">
        <title>Hyphomonas beringensis sp. nov. and Hyphomonas chukchiensis sp. nov., isolated from surface seawater of the Bering Sea and Chukchi Sea.</title>
        <authorList>
            <person name="Li C."/>
            <person name="Lai Q."/>
            <person name="Li G."/>
            <person name="Dong C."/>
            <person name="Wang J."/>
            <person name="Liao Y."/>
            <person name="Shao Z."/>
        </authorList>
    </citation>
    <scope>NUCLEOTIDE SEQUENCE [LARGE SCALE GENOMIC DNA]</scope>
    <source>
        <strain evidence="3 4">25B14_1</strain>
    </source>
</reference>
<gene>
    <name evidence="3" type="ORF">HY29_04945</name>
</gene>
<dbReference type="GO" id="GO:0001147">
    <property type="term" value="F:transcription termination site sequence-specific DNA binding"/>
    <property type="evidence" value="ECO:0007669"/>
    <property type="project" value="TreeGrafter"/>
</dbReference>
<protein>
    <recommendedName>
        <fullName evidence="5">Protein kinase domain-containing protein</fullName>
    </recommendedName>
</protein>
<evidence type="ECO:0000313" key="4">
    <source>
        <dbReference type="Proteomes" id="UP000027037"/>
    </source>
</evidence>
<dbReference type="Pfam" id="PF13087">
    <property type="entry name" value="AAA_12"/>
    <property type="match status" value="1"/>
</dbReference>
<dbReference type="SUPFAM" id="SSF52540">
    <property type="entry name" value="P-loop containing nucleoside triphosphate hydrolases"/>
    <property type="match status" value="1"/>
</dbReference>
<dbReference type="CDD" id="cd18808">
    <property type="entry name" value="SF1_C_Upf1"/>
    <property type="match status" value="1"/>
</dbReference>
<dbReference type="STRING" id="1280946.HY29_04945"/>
<evidence type="ECO:0000259" key="1">
    <source>
        <dbReference type="Pfam" id="PF13086"/>
    </source>
</evidence>
<keyword evidence="4" id="KW-1185">Reference proteome</keyword>
<accession>A0A062U5J3</accession>
<dbReference type="GO" id="GO:0006369">
    <property type="term" value="P:termination of RNA polymerase II transcription"/>
    <property type="evidence" value="ECO:0007669"/>
    <property type="project" value="TreeGrafter"/>
</dbReference>
<dbReference type="AlphaFoldDB" id="A0A062U5J3"/>
<feature type="domain" description="DNA2/NAM7 helicase-like C-terminal" evidence="2">
    <location>
        <begin position="923"/>
        <end position="1127"/>
    </location>
</feature>
<dbReference type="EMBL" id="AWFF01000076">
    <property type="protein sequence ID" value="KCZ51884.1"/>
    <property type="molecule type" value="Genomic_DNA"/>
</dbReference>
<dbReference type="SUPFAM" id="SSF56112">
    <property type="entry name" value="Protein kinase-like (PK-like)"/>
    <property type="match status" value="1"/>
</dbReference>
<dbReference type="GO" id="GO:0004386">
    <property type="term" value="F:helicase activity"/>
    <property type="evidence" value="ECO:0007669"/>
    <property type="project" value="InterPro"/>
</dbReference>
<sequence length="1176" mass="132257">MKQQRRLSLAKAASKRRKKIEFLDGYQLGETYLVPPDARSGRAGILEGFSPAGDEVIVREWRRKAGDEDLVEIWKHELRQLYRLAGYPGASELICQVAAAGFDKDSYYIVLSPSQRRPLKVFLESTSSRAAWLRGLSQPQNRIRIWKNVLCIVDGIGILHKEGIVHRNLDEWAILTSAGDEPDFQLTGFEWSLRLSSTTDKKLDDLLGDSGVISFARDWHDLALLIARLFNIEEQRLGDPKIADHRVHEHITAAEVRLLRDMRAPGLFDNFNSSQVRQRIKEIITNLQAFSVTNEASWLLVFNLSQTSPLSRTVREASSQEVEMDDKDGQLRWISDDLSPSAMLVSTEHDGRKRFWLKGRELAFELRQFDSRKRTPSWRMAFVSKGIPKGELIKPSEVEVPIRVDALRLFDIGKAHEAFDRVIDKAPDWETLFSTLNSSDKDFSSPSDRLVTGFHLLHAIDVALAATLAFPVEIVSHQSQERTISLKYRRDSSLERLSSALGMEHPAERLAQALAEEELDSSDGWILSESLNIGRTSQSNIELEFAHLSEEPADDPLYTFTEQLGVNIPGRKGYLQPLDLVGTFTQLQRRSKALQLLSEHTELVGTLVDPRSRISDTHERVKKDSSFQELDLPKQRALEDILSVLPLFTLQGPPGVGKTFLLRDLLERRFRGDQTSRLLVSSQGNHALDHLLHEFHSGWQESGEEQPLTVRCKSRFNRSPPSDYDIDSVRKKLATGITSSSLISVASGQVEQRLQDCASGSGSGEREGRALEALILRSANIVLATTNSESLATLLDEHAQFDWAIIEEAAKATGSELLSPMMLSHRRLLIGDHKQLPPFGTREVDRLLGDPSRLKEIVVSLPSLLDRSVAHLLDDEIEVRLGNSVEEMEKTCGQAAQAFSLFKSILLDEIDRQSTGRPGRKTGGALTEQHRMHPAICEVVSKCFYDNKLVTSGRREVSAKRNESWIGTKDPSKLPSAPIVSLNMPYERTEIGAGRFEHEPRFTNPSECQVVLEAIANLSVQEHRLGLPSLVVLTPYLEQVRLIRREINDSENAKQSLKQFRSVLPDGGWVATVDSFQGNEADVVVFSLVRNNRAATIRRALGFIADERRFNVLLSRARERLVFVGSREFLKTISEPLGLESRQDAAFLRTYLEVTGKLGKSGQHRVRDVRIEDIKA</sequence>
<dbReference type="PATRIC" id="fig|1280946.3.peg.3081"/>
<dbReference type="Pfam" id="PF13086">
    <property type="entry name" value="AAA_11"/>
    <property type="match status" value="1"/>
</dbReference>
<dbReference type="InterPro" id="IPR045055">
    <property type="entry name" value="DNA2/NAM7-like"/>
</dbReference>
<evidence type="ECO:0000313" key="3">
    <source>
        <dbReference type="EMBL" id="KCZ51884.1"/>
    </source>
</evidence>
<dbReference type="PANTHER" id="PTHR10887:SF495">
    <property type="entry name" value="HELICASE SENATAXIN ISOFORM X1-RELATED"/>
    <property type="match status" value="1"/>
</dbReference>
<dbReference type="eggNOG" id="COG0515">
    <property type="taxonomic scope" value="Bacteria"/>
</dbReference>
<organism evidence="3 4">
    <name type="scientific">Hyphomonas beringensis</name>
    <dbReference type="NCBI Taxonomy" id="1280946"/>
    <lineage>
        <taxon>Bacteria</taxon>
        <taxon>Pseudomonadati</taxon>
        <taxon>Pseudomonadota</taxon>
        <taxon>Alphaproteobacteria</taxon>
        <taxon>Hyphomonadales</taxon>
        <taxon>Hyphomonadaceae</taxon>
        <taxon>Hyphomonas</taxon>
    </lineage>
</organism>
<feature type="domain" description="DNA2/NAM7 helicase helicase" evidence="1">
    <location>
        <begin position="764"/>
        <end position="839"/>
    </location>
</feature>
<dbReference type="Gene3D" id="3.40.50.300">
    <property type="entry name" value="P-loop containing nucleotide triphosphate hydrolases"/>
    <property type="match status" value="2"/>
</dbReference>
<dbReference type="InterPro" id="IPR041679">
    <property type="entry name" value="DNA2/NAM7-like_C"/>
</dbReference>
<name>A0A062U5J3_9PROT</name>
<comment type="caution">
    <text evidence="3">The sequence shown here is derived from an EMBL/GenBank/DDBJ whole genome shotgun (WGS) entry which is preliminary data.</text>
</comment>
<dbReference type="InterPro" id="IPR047187">
    <property type="entry name" value="SF1_C_Upf1"/>
</dbReference>
<dbReference type="Proteomes" id="UP000027037">
    <property type="component" value="Unassembled WGS sequence"/>
</dbReference>
<dbReference type="PANTHER" id="PTHR10887">
    <property type="entry name" value="DNA2/NAM7 HELICASE FAMILY"/>
    <property type="match status" value="1"/>
</dbReference>
<evidence type="ECO:0008006" key="5">
    <source>
        <dbReference type="Google" id="ProtNLM"/>
    </source>
</evidence>
<dbReference type="InterPro" id="IPR027417">
    <property type="entry name" value="P-loop_NTPase"/>
</dbReference>
<dbReference type="eggNOG" id="COG1112">
    <property type="taxonomic scope" value="Bacteria"/>
</dbReference>